<dbReference type="GO" id="GO:0016301">
    <property type="term" value="F:kinase activity"/>
    <property type="evidence" value="ECO:0007669"/>
    <property type="project" value="UniProtKB-KW"/>
</dbReference>
<protein>
    <submittedName>
        <fullName evidence="1">Cyclin-dependent kinase F-1-like</fullName>
    </submittedName>
</protein>
<feature type="non-terminal residue" evidence="1">
    <location>
        <position position="1"/>
    </location>
</feature>
<dbReference type="Proteomes" id="UP000265520">
    <property type="component" value="Unassembled WGS sequence"/>
</dbReference>
<keyword evidence="1" id="KW-0808">Transferase</keyword>
<proteinExistence type="predicted"/>
<organism evidence="1 2">
    <name type="scientific">Trifolium medium</name>
    <dbReference type="NCBI Taxonomy" id="97028"/>
    <lineage>
        <taxon>Eukaryota</taxon>
        <taxon>Viridiplantae</taxon>
        <taxon>Streptophyta</taxon>
        <taxon>Embryophyta</taxon>
        <taxon>Tracheophyta</taxon>
        <taxon>Spermatophyta</taxon>
        <taxon>Magnoliopsida</taxon>
        <taxon>eudicotyledons</taxon>
        <taxon>Gunneridae</taxon>
        <taxon>Pentapetalae</taxon>
        <taxon>rosids</taxon>
        <taxon>fabids</taxon>
        <taxon>Fabales</taxon>
        <taxon>Fabaceae</taxon>
        <taxon>Papilionoideae</taxon>
        <taxon>50 kb inversion clade</taxon>
        <taxon>NPAAA clade</taxon>
        <taxon>Hologalegina</taxon>
        <taxon>IRL clade</taxon>
        <taxon>Trifolieae</taxon>
        <taxon>Trifolium</taxon>
    </lineage>
</organism>
<evidence type="ECO:0000313" key="2">
    <source>
        <dbReference type="Proteomes" id="UP000265520"/>
    </source>
</evidence>
<dbReference type="AlphaFoldDB" id="A0A392R6U7"/>
<evidence type="ECO:0000313" key="1">
    <source>
        <dbReference type="EMBL" id="MCI32338.1"/>
    </source>
</evidence>
<reference evidence="1 2" key="1">
    <citation type="journal article" date="2018" name="Front. Plant Sci.">
        <title>Red Clover (Trifolium pratense) and Zigzag Clover (T. medium) - A Picture of Genomic Similarities and Differences.</title>
        <authorList>
            <person name="Dluhosova J."/>
            <person name="Istvanek J."/>
            <person name="Nedelnik J."/>
            <person name="Repkova J."/>
        </authorList>
    </citation>
    <scope>NUCLEOTIDE SEQUENCE [LARGE SCALE GENOMIC DNA]</scope>
    <source>
        <strain evidence="2">cv. 10/8</strain>
        <tissue evidence="1">Leaf</tissue>
    </source>
</reference>
<keyword evidence="1" id="KW-0418">Kinase</keyword>
<comment type="caution">
    <text evidence="1">The sequence shown here is derived from an EMBL/GenBank/DDBJ whole genome shotgun (WGS) entry which is preliminary data.</text>
</comment>
<dbReference type="EMBL" id="LXQA010194674">
    <property type="protein sequence ID" value="MCI32338.1"/>
    <property type="molecule type" value="Genomic_DNA"/>
</dbReference>
<keyword evidence="2" id="KW-1185">Reference proteome</keyword>
<sequence length="76" mass="8603">ARRATTMELLHDKYFNEEPLPVPVSELRVPLTRNTEDEDSVGGWQDYNDMGSDSDFDDFGPVSFTRTGTGFSIQFP</sequence>
<name>A0A392R6U7_9FABA</name>
<accession>A0A392R6U7</accession>